<dbReference type="Pfam" id="PF08241">
    <property type="entry name" value="Methyltransf_11"/>
    <property type="match status" value="1"/>
</dbReference>
<sequence length="418" mass="49348">MHNVHFDQYQRYKTAQILVKNMKKKLDAEKISILEIGANEHRNLEKFCPIEEVRFLDIEVPDYLLSDPRYILGDATNLVNVNDDSYDLVIALDVYEHIPRDKREAFISELVRVSKYGVFIGAPFYTVATSNLEKRGNFYYKSIHKIDHRWLLEHIENGLPHLDTTLKFIESLNQNYFVFEQGSLEIWETINYYLWQVEGIDTDCENLINTFYNNEIYMNDISSENYRKFIFISSNQDLCQSVNKDMTACFNCDKNKFDETLRKVDRIISLFNDLLLKKDVEKIRIQQEQISQKEIAVTKKIRKLYLDSGRGFSEDEIIVFDLDENGKVLIDLTKTPNIERLRVDFAESKIVFLLNEIKLIFEEKEHVVRVNDCKSNAKFIYHNLFGFLDDDPYLIIENTDLKGIKQILFQIEILEEGF</sequence>
<dbReference type="CDD" id="cd02440">
    <property type="entry name" value="AdoMet_MTases"/>
    <property type="match status" value="1"/>
</dbReference>
<keyword evidence="2" id="KW-0808">Transferase</keyword>
<feature type="domain" description="Methyltransferase type 11" evidence="1">
    <location>
        <begin position="68"/>
        <end position="117"/>
    </location>
</feature>
<name>A0ABY5JPF7_9FIRM</name>
<dbReference type="Gene3D" id="3.40.50.150">
    <property type="entry name" value="Vaccinia Virus protein VP39"/>
    <property type="match status" value="1"/>
</dbReference>
<dbReference type="GO" id="GO:0032259">
    <property type="term" value="P:methylation"/>
    <property type="evidence" value="ECO:0007669"/>
    <property type="project" value="UniProtKB-KW"/>
</dbReference>
<gene>
    <name evidence="2" type="ORF">J0J69_06560</name>
</gene>
<dbReference type="InterPro" id="IPR029063">
    <property type="entry name" value="SAM-dependent_MTases_sf"/>
</dbReference>
<evidence type="ECO:0000313" key="3">
    <source>
        <dbReference type="Proteomes" id="UP001058016"/>
    </source>
</evidence>
<keyword evidence="2" id="KW-0489">Methyltransferase</keyword>
<protein>
    <submittedName>
        <fullName evidence="2">Class I SAM-dependent methyltransferase</fullName>
    </submittedName>
</protein>
<dbReference type="GO" id="GO:0008168">
    <property type="term" value="F:methyltransferase activity"/>
    <property type="evidence" value="ECO:0007669"/>
    <property type="project" value="UniProtKB-KW"/>
</dbReference>
<dbReference type="InterPro" id="IPR013216">
    <property type="entry name" value="Methyltransf_11"/>
</dbReference>
<evidence type="ECO:0000313" key="2">
    <source>
        <dbReference type="EMBL" id="UUF07146.1"/>
    </source>
</evidence>
<evidence type="ECO:0000259" key="1">
    <source>
        <dbReference type="Pfam" id="PF08241"/>
    </source>
</evidence>
<dbReference type="RefSeq" id="WP_212726033.1">
    <property type="nucleotide sequence ID" value="NZ_CP071249.1"/>
</dbReference>
<accession>A0ABY5JPF7</accession>
<dbReference type="Proteomes" id="UP001058016">
    <property type="component" value="Chromosome"/>
</dbReference>
<proteinExistence type="predicted"/>
<keyword evidence="3" id="KW-1185">Reference proteome</keyword>
<organism evidence="2 3">
    <name type="scientific">Turicibacter bilis</name>
    <dbReference type="NCBI Taxonomy" id="2735723"/>
    <lineage>
        <taxon>Bacteria</taxon>
        <taxon>Bacillati</taxon>
        <taxon>Bacillota</taxon>
        <taxon>Erysipelotrichia</taxon>
        <taxon>Erysipelotrichales</taxon>
        <taxon>Turicibacteraceae</taxon>
        <taxon>Turicibacter</taxon>
    </lineage>
</organism>
<dbReference type="EMBL" id="CP071249">
    <property type="protein sequence ID" value="UUF07146.1"/>
    <property type="molecule type" value="Genomic_DNA"/>
</dbReference>
<reference evidence="2 3" key="1">
    <citation type="submission" date="2021-03" db="EMBL/GenBank/DDBJ databases">
        <title>Comparative Genomics and Metabolomics in the genus Turicibacter.</title>
        <authorList>
            <person name="Maki J."/>
            <person name="Looft T."/>
        </authorList>
    </citation>
    <scope>NUCLEOTIDE SEQUENCE [LARGE SCALE GENOMIC DNA]</scope>
    <source>
        <strain evidence="2 3">MMM721</strain>
    </source>
</reference>
<dbReference type="SUPFAM" id="SSF53335">
    <property type="entry name" value="S-adenosyl-L-methionine-dependent methyltransferases"/>
    <property type="match status" value="1"/>
</dbReference>